<dbReference type="PANTHER" id="PTHR31826">
    <property type="entry name" value="NICALIN"/>
    <property type="match status" value="1"/>
</dbReference>
<evidence type="ECO:0000256" key="8">
    <source>
        <dbReference type="ARBA" id="ARBA00023180"/>
    </source>
</evidence>
<reference evidence="12" key="1">
    <citation type="submission" date="2022-11" db="UniProtKB">
        <authorList>
            <consortium name="WormBaseParasite"/>
        </authorList>
    </citation>
    <scope>IDENTIFICATION</scope>
</reference>
<dbReference type="InterPro" id="IPR016574">
    <property type="entry name" value="Nicalin"/>
</dbReference>
<evidence type="ECO:0000256" key="9">
    <source>
        <dbReference type="ARBA" id="ARBA00034873"/>
    </source>
</evidence>
<dbReference type="InterPro" id="IPR007484">
    <property type="entry name" value="Peptidase_M28"/>
</dbReference>
<comment type="similarity">
    <text evidence="2">Belongs to the nicastrin family.</text>
</comment>
<keyword evidence="8" id="KW-0325">Glycoprotein</keyword>
<dbReference type="GO" id="GO:0005789">
    <property type="term" value="C:endoplasmic reticulum membrane"/>
    <property type="evidence" value="ECO:0007669"/>
    <property type="project" value="UniProtKB-SubCell"/>
</dbReference>
<name>A0A914CII5_9BILA</name>
<evidence type="ECO:0000256" key="2">
    <source>
        <dbReference type="ARBA" id="ARBA00007717"/>
    </source>
</evidence>
<evidence type="ECO:0000256" key="7">
    <source>
        <dbReference type="ARBA" id="ARBA00023136"/>
    </source>
</evidence>
<dbReference type="SUPFAM" id="SSF53187">
    <property type="entry name" value="Zn-dependent exopeptidases"/>
    <property type="match status" value="1"/>
</dbReference>
<dbReference type="Gene3D" id="3.40.630.10">
    <property type="entry name" value="Zn peptidases"/>
    <property type="match status" value="1"/>
</dbReference>
<dbReference type="AlphaFoldDB" id="A0A914CII5"/>
<evidence type="ECO:0000256" key="6">
    <source>
        <dbReference type="ARBA" id="ARBA00022989"/>
    </source>
</evidence>
<keyword evidence="11" id="KW-1185">Reference proteome</keyword>
<keyword evidence="6" id="KW-1133">Transmembrane helix</keyword>
<proteinExistence type="inferred from homology"/>
<keyword evidence="7" id="KW-0472">Membrane</keyword>
<sequence length="414" mass="46327">TEEAVFVVPGKETLNSLLHEVSQTSQRAPTAVQQLYNAVIANNFQITSSSSASTNVLTAKYYNVIARLSSYERNAPTLMFVAYYDSHSAVPSLSVGADSNGSGIAALLELLAIFQRFYTNPSNRPKFNMIFLLSAGGKFNYQGSRQFLDDYLEKQTDEHIELVICLDALGRENNLFAHVSKFPPEGSASAKLFERLKIFSNDKHKVDLVTKKINLGNEWLAWEHEIYNIRRMPAMTLSHFEKFTDPRRNSMLDTLASVDVEVLSTNVHILANSVLAYIFDLDIDACQNLEHPDQRCSLLEAKDVNRARLQGFLEAFGGNPRPMATTSLKLVKELAETAQKYSTGRVVQQEVLLVDLQLYGVLEDKLIAHIVKPSVFELLLAAGIGAYMYSLYYLAQNAQLILETAVVRLRKMVS</sequence>
<dbReference type="Proteomes" id="UP000887540">
    <property type="component" value="Unplaced"/>
</dbReference>
<keyword evidence="3" id="KW-0812">Transmembrane</keyword>
<evidence type="ECO:0000259" key="10">
    <source>
        <dbReference type="Pfam" id="PF04389"/>
    </source>
</evidence>
<evidence type="ECO:0000256" key="4">
    <source>
        <dbReference type="ARBA" id="ARBA00022729"/>
    </source>
</evidence>
<comment type="subcellular location">
    <subcellularLocation>
        <location evidence="1">Endoplasmic reticulum membrane</location>
        <topology evidence="1">Single-pass membrane protein</topology>
    </subcellularLocation>
</comment>
<protein>
    <recommendedName>
        <fullName evidence="9">BOS complex subunit NCLN</fullName>
    </recommendedName>
</protein>
<evidence type="ECO:0000313" key="12">
    <source>
        <dbReference type="WBParaSite" id="ACRNAN_scaffold11010.g21842.t1"/>
    </source>
</evidence>
<evidence type="ECO:0000313" key="11">
    <source>
        <dbReference type="Proteomes" id="UP000887540"/>
    </source>
</evidence>
<feature type="domain" description="Peptidase M28" evidence="10">
    <location>
        <begin position="63"/>
        <end position="237"/>
    </location>
</feature>
<dbReference type="GO" id="GO:0009966">
    <property type="term" value="P:regulation of signal transduction"/>
    <property type="evidence" value="ECO:0007669"/>
    <property type="project" value="InterPro"/>
</dbReference>
<keyword evidence="5" id="KW-0256">Endoplasmic reticulum</keyword>
<evidence type="ECO:0000256" key="1">
    <source>
        <dbReference type="ARBA" id="ARBA00004389"/>
    </source>
</evidence>
<organism evidence="11 12">
    <name type="scientific">Acrobeloides nanus</name>
    <dbReference type="NCBI Taxonomy" id="290746"/>
    <lineage>
        <taxon>Eukaryota</taxon>
        <taxon>Metazoa</taxon>
        <taxon>Ecdysozoa</taxon>
        <taxon>Nematoda</taxon>
        <taxon>Chromadorea</taxon>
        <taxon>Rhabditida</taxon>
        <taxon>Tylenchina</taxon>
        <taxon>Cephalobomorpha</taxon>
        <taxon>Cephaloboidea</taxon>
        <taxon>Cephalobidae</taxon>
        <taxon>Acrobeloides</taxon>
    </lineage>
</organism>
<keyword evidence="4" id="KW-0732">Signal</keyword>
<evidence type="ECO:0000256" key="3">
    <source>
        <dbReference type="ARBA" id="ARBA00022692"/>
    </source>
</evidence>
<evidence type="ECO:0000256" key="5">
    <source>
        <dbReference type="ARBA" id="ARBA00022824"/>
    </source>
</evidence>
<accession>A0A914CII5</accession>
<dbReference type="WBParaSite" id="ACRNAN_scaffold11010.g21842.t1">
    <property type="protein sequence ID" value="ACRNAN_scaffold11010.g21842.t1"/>
    <property type="gene ID" value="ACRNAN_scaffold11010.g21842"/>
</dbReference>
<dbReference type="Pfam" id="PF04389">
    <property type="entry name" value="Peptidase_M28"/>
    <property type="match status" value="1"/>
</dbReference>
<dbReference type="CDD" id="cd03882">
    <property type="entry name" value="M28_nicalin_like"/>
    <property type="match status" value="1"/>
</dbReference>